<evidence type="ECO:0000259" key="5">
    <source>
        <dbReference type="Pfam" id="PF01909"/>
    </source>
</evidence>
<evidence type="ECO:0000256" key="2">
    <source>
        <dbReference type="ARBA" id="ARBA00022695"/>
    </source>
</evidence>
<evidence type="ECO:0000256" key="4">
    <source>
        <dbReference type="ARBA" id="ARBA00023118"/>
    </source>
</evidence>
<gene>
    <name evidence="7" type="ORF">P1A27_14325</name>
</gene>
<dbReference type="GO" id="GO:0016779">
    <property type="term" value="F:nucleotidyltransferase activity"/>
    <property type="evidence" value="ECO:0007669"/>
    <property type="project" value="InterPro"/>
</dbReference>
<dbReference type="InterPro" id="IPR002934">
    <property type="entry name" value="Polymerase_NTP_transf_dom"/>
</dbReference>
<reference evidence="7" key="1">
    <citation type="journal article" date="2023" name="Int. J. Mol. Sci.">
        <title>Antibiotic Resistance/Susceptibility Profiles of Staphylococcus equorum Strains from Cheese, and Genome Analysis for Antibiotic Resistance Genes.</title>
        <authorList>
            <person name="Vazquez L."/>
            <person name="Srednik M.E."/>
            <person name="Rodriguez J."/>
            <person name="Florez A.B."/>
            <person name="Mayo B."/>
        </authorList>
    </citation>
    <scope>NUCLEOTIDE SEQUENCE</scope>
    <source>
        <strain evidence="7">5A3I</strain>
    </source>
</reference>
<keyword evidence="4" id="KW-0051">Antiviral defense</keyword>
<evidence type="ECO:0000256" key="3">
    <source>
        <dbReference type="ARBA" id="ARBA00022741"/>
    </source>
</evidence>
<evidence type="ECO:0000313" key="7">
    <source>
        <dbReference type="EMBL" id="MDK9867103.1"/>
    </source>
</evidence>
<dbReference type="Gene3D" id="3.30.460.10">
    <property type="entry name" value="Beta Polymerase, domain 2"/>
    <property type="match status" value="1"/>
</dbReference>
<dbReference type="Pfam" id="PF01909">
    <property type="entry name" value="NTP_transf_2"/>
    <property type="match status" value="1"/>
</dbReference>
<dbReference type="CDD" id="cd05400">
    <property type="entry name" value="NT_2-5OAS_ClassI-CCAase"/>
    <property type="match status" value="1"/>
</dbReference>
<dbReference type="InterPro" id="IPR006116">
    <property type="entry name" value="NT_2-5OAS_ClassI-CCAase"/>
</dbReference>
<dbReference type="Pfam" id="PF26305">
    <property type="entry name" value="CD_NTase_C"/>
    <property type="match status" value="1"/>
</dbReference>
<reference evidence="7" key="2">
    <citation type="submission" date="2023-03" db="EMBL/GenBank/DDBJ databases">
        <authorList>
            <person name="Vazquez L."/>
            <person name="Rodriguez J."/>
            <person name="Mayo B."/>
            <person name="Florez A.B."/>
        </authorList>
    </citation>
    <scope>NUCLEOTIDE SEQUENCE</scope>
    <source>
        <strain evidence="7">5A3I</strain>
    </source>
</reference>
<name>A0AAW7AM03_9STAP</name>
<proteinExistence type="predicted"/>
<evidence type="ECO:0000256" key="1">
    <source>
        <dbReference type="ARBA" id="ARBA00022679"/>
    </source>
</evidence>
<dbReference type="InterPro" id="IPR043519">
    <property type="entry name" value="NT_sf"/>
</dbReference>
<accession>A0AAW7AM03</accession>
<evidence type="ECO:0000259" key="6">
    <source>
        <dbReference type="Pfam" id="PF26305"/>
    </source>
</evidence>
<dbReference type="SUPFAM" id="SSF81301">
    <property type="entry name" value="Nucleotidyltransferase"/>
    <property type="match status" value="1"/>
</dbReference>
<organism evidence="7 8">
    <name type="scientific">Staphylococcus equorum</name>
    <dbReference type="NCBI Taxonomy" id="246432"/>
    <lineage>
        <taxon>Bacteria</taxon>
        <taxon>Bacillati</taxon>
        <taxon>Bacillota</taxon>
        <taxon>Bacilli</taxon>
        <taxon>Bacillales</taxon>
        <taxon>Staphylococcaceae</taxon>
        <taxon>Staphylococcus</taxon>
    </lineage>
</organism>
<protein>
    <submittedName>
        <fullName evidence="7">Nucleotidyltransferase</fullName>
    </submittedName>
</protein>
<dbReference type="RefSeq" id="WP_285324507.1">
    <property type="nucleotide sequence ID" value="NZ_JARGCJ010000031.1"/>
</dbReference>
<dbReference type="Proteomes" id="UP001174037">
    <property type="component" value="Unassembled WGS sequence"/>
</dbReference>
<dbReference type="GO" id="GO:0051607">
    <property type="term" value="P:defense response to virus"/>
    <property type="evidence" value="ECO:0007669"/>
    <property type="project" value="UniProtKB-KW"/>
</dbReference>
<dbReference type="AlphaFoldDB" id="A0AAW7AM03"/>
<evidence type="ECO:0000313" key="8">
    <source>
        <dbReference type="Proteomes" id="UP001174037"/>
    </source>
</evidence>
<feature type="domain" description="cGAS/DncV-like nucleotidyltransferase C-terminal helical" evidence="6">
    <location>
        <begin position="184"/>
        <end position="298"/>
    </location>
</feature>
<feature type="domain" description="Polymerase nucleotidyl transferase" evidence="5">
    <location>
        <begin position="39"/>
        <end position="90"/>
    </location>
</feature>
<keyword evidence="1" id="KW-0808">Transferase</keyword>
<keyword evidence="2" id="KW-0548">Nucleotidyltransferase</keyword>
<keyword evidence="3" id="KW-0547">Nucleotide-binding</keyword>
<dbReference type="EMBL" id="JARGCK010000023">
    <property type="protein sequence ID" value="MDK9867103.1"/>
    <property type="molecule type" value="Genomic_DNA"/>
</dbReference>
<comment type="caution">
    <text evidence="7">The sequence shown here is derived from an EMBL/GenBank/DDBJ whole genome shotgun (WGS) entry which is preliminary data.</text>
</comment>
<dbReference type="InterPro" id="IPR058909">
    <property type="entry name" value="CD_NTase_C"/>
</dbReference>
<sequence>MTIPESKLETWSNQGATQAPKSLRKKIEKALTEYESKITRKSQLEIYLQGSYRNKTNILGNSDVDIVVQNNATFFRDISKLNKYEKNIYINTFNDATYTWQDFKSEVIKTLECAFGSDNVKIGDKSIKIDDGNYEADVVPCFEYRKYVSFGKSDEYKKYIPGIKFFTTNENHSVVNYPKEHYSKGADKNQRVNKRYKPTIRVFKNIKSKLIEKEMISKDIASSYFVENLLYNVPDECFDNIKLSTRVYSVLKWLQDNKISFPQFSCQNEQIMLFGCGQEQWNEKDARTFLSQTIKLWNEW</sequence>